<evidence type="ECO:0000313" key="1">
    <source>
        <dbReference type="EMBL" id="EIG53610.1"/>
    </source>
</evidence>
<dbReference type="eggNOG" id="COG4226">
    <property type="taxonomic scope" value="Bacteria"/>
</dbReference>
<dbReference type="InterPro" id="IPR035069">
    <property type="entry name" value="TTHA1013/TTHA0281-like"/>
</dbReference>
<dbReference type="EMBL" id="JH600068">
    <property type="protein sequence ID" value="EIG53610.1"/>
    <property type="molecule type" value="Genomic_DNA"/>
</dbReference>
<gene>
    <name evidence="1" type="ORF">DesU5LDRAFT_1936</name>
</gene>
<dbReference type="Pfam" id="PF05534">
    <property type="entry name" value="HicB"/>
    <property type="match status" value="1"/>
</dbReference>
<dbReference type="SUPFAM" id="SSF143100">
    <property type="entry name" value="TTHA1013/TTHA0281-like"/>
    <property type="match status" value="1"/>
</dbReference>
<accession>I2Q1F4</accession>
<sequence length="113" mass="12491">MNAMTYKGYTGIFEFIPDDDEFHGRVIGIRDVIHFSGSSVGELRQALADSVEDYLDLCAQAGKTPEKPYSGQFRLRLSPEVHRLLAVAAKTKGKSLNEFVTDAAEKAAREAVR</sequence>
<dbReference type="Gene3D" id="1.20.5.780">
    <property type="entry name" value="Single helix bin"/>
    <property type="match status" value="1"/>
</dbReference>
<dbReference type="OrthoDB" id="5297106at2"/>
<dbReference type="STRING" id="596152.DesU5LDRAFT_1936"/>
<dbReference type="HOGENOM" id="CLU_134927_1_1_7"/>
<dbReference type="SUPFAM" id="SSF47598">
    <property type="entry name" value="Ribbon-helix-helix"/>
    <property type="match status" value="1"/>
</dbReference>
<reference evidence="1" key="1">
    <citation type="submission" date="2011-11" db="EMBL/GenBank/DDBJ databases">
        <title>Improved High-Quality Draft sequence of Desulfovibrio sp. U5L.</title>
        <authorList>
            <consortium name="US DOE Joint Genome Institute"/>
            <person name="Lucas S."/>
            <person name="Han J."/>
            <person name="Lapidus A."/>
            <person name="Cheng J.-F."/>
            <person name="Goodwin L."/>
            <person name="Pitluck S."/>
            <person name="Peters L."/>
            <person name="Ovchinnikova G."/>
            <person name="Held B."/>
            <person name="Detter J.C."/>
            <person name="Han C."/>
            <person name="Tapia R."/>
            <person name="Land M."/>
            <person name="Hauser L."/>
            <person name="Kyrpides N."/>
            <person name="Ivanova N."/>
            <person name="Pagani I."/>
            <person name="Gabster J."/>
            <person name="Walker C."/>
            <person name="Stolyar S."/>
            <person name="Stahl D."/>
            <person name="Arkin A."/>
            <person name="Dehal P."/>
            <person name="Hazen T."/>
            <person name="Woyke T."/>
        </authorList>
    </citation>
    <scope>NUCLEOTIDE SEQUENCE [LARGE SCALE GENOMIC DNA]</scope>
    <source>
        <strain evidence="1">U5L</strain>
    </source>
</reference>
<dbReference type="GO" id="GO:0006355">
    <property type="term" value="P:regulation of DNA-templated transcription"/>
    <property type="evidence" value="ECO:0007669"/>
    <property type="project" value="InterPro"/>
</dbReference>
<dbReference type="AlphaFoldDB" id="I2Q1F4"/>
<name>I2Q1F4_9BACT</name>
<proteinExistence type="predicted"/>
<organism evidence="1">
    <name type="scientific">Desulfovibrio sp. U5L</name>
    <dbReference type="NCBI Taxonomy" id="596152"/>
    <lineage>
        <taxon>Bacteria</taxon>
        <taxon>Pseudomonadati</taxon>
        <taxon>Thermodesulfobacteriota</taxon>
        <taxon>Desulfovibrionia</taxon>
        <taxon>Desulfovibrionales</taxon>
        <taxon>Desulfovibrionaceae</taxon>
        <taxon>Desulfovibrio</taxon>
    </lineage>
</organism>
<dbReference type="InterPro" id="IPR008651">
    <property type="entry name" value="Uncharacterised_HicB"/>
</dbReference>
<dbReference type="InterPro" id="IPR010985">
    <property type="entry name" value="Ribbon_hlx_hlx"/>
</dbReference>
<protein>
    <submittedName>
        <fullName evidence="1">Protein encoded in hypervariable junctions of pilus gene clusters</fullName>
    </submittedName>
</protein>